<dbReference type="GO" id="GO:0042254">
    <property type="term" value="P:ribosome biogenesis"/>
    <property type="evidence" value="ECO:0007669"/>
    <property type="project" value="UniProtKB-UniRule"/>
</dbReference>
<dbReference type="GO" id="GO:0003924">
    <property type="term" value="F:GTPase activity"/>
    <property type="evidence" value="ECO:0007669"/>
    <property type="project" value="UniProtKB-UniRule"/>
</dbReference>
<dbReference type="InterPro" id="IPR036726">
    <property type="entry name" value="GTP1_OBG_dom_sf"/>
</dbReference>
<dbReference type="Proteomes" id="UP000886043">
    <property type="component" value="Unassembled WGS sequence"/>
</dbReference>
<dbReference type="InterPro" id="IPR006073">
    <property type="entry name" value="GTP-bd"/>
</dbReference>
<evidence type="ECO:0000313" key="12">
    <source>
        <dbReference type="EMBL" id="HFC98447.1"/>
    </source>
</evidence>
<evidence type="ECO:0000256" key="9">
    <source>
        <dbReference type="SAM" id="MobiDB-lite"/>
    </source>
</evidence>
<evidence type="ECO:0000256" key="4">
    <source>
        <dbReference type="ARBA" id="ARBA00022741"/>
    </source>
</evidence>
<dbReference type="Pfam" id="PF01018">
    <property type="entry name" value="GTP1_OBG"/>
    <property type="match status" value="1"/>
</dbReference>
<dbReference type="InterPro" id="IPR031167">
    <property type="entry name" value="G_OBG"/>
</dbReference>
<feature type="binding site" evidence="8">
    <location>
        <begin position="192"/>
        <end position="196"/>
    </location>
    <ligand>
        <name>GTP</name>
        <dbReference type="ChEBI" id="CHEBI:37565"/>
    </ligand>
</feature>
<feature type="domain" description="Obg" evidence="11">
    <location>
        <begin position="2"/>
        <end position="160"/>
    </location>
</feature>
<dbReference type="SUPFAM" id="SSF82051">
    <property type="entry name" value="Obg GTP-binding protein N-terminal domain"/>
    <property type="match status" value="1"/>
</dbReference>
<keyword evidence="5 8" id="KW-0378">Hydrolase</keyword>
<comment type="caution">
    <text evidence="12">The sequence shown here is derived from an EMBL/GenBank/DDBJ whole genome shotgun (WGS) entry which is preliminary data.</text>
</comment>
<dbReference type="Pfam" id="PF01926">
    <property type="entry name" value="MMR_HSR1"/>
    <property type="match status" value="1"/>
</dbReference>
<dbReference type="PIRSF" id="PIRSF002401">
    <property type="entry name" value="GTP_bd_Obg/CgtA"/>
    <property type="match status" value="1"/>
</dbReference>
<dbReference type="InterPro" id="IPR045086">
    <property type="entry name" value="OBG_GTPase"/>
</dbReference>
<keyword evidence="3 8" id="KW-0479">Metal-binding</keyword>
<gene>
    <name evidence="12" type="primary">obgE</name>
    <name evidence="8" type="synonym">obg</name>
    <name evidence="12" type="ORF">ENJ40_08340</name>
</gene>
<dbReference type="GO" id="GO:0043022">
    <property type="term" value="F:ribosome binding"/>
    <property type="evidence" value="ECO:0007669"/>
    <property type="project" value="UniProtKB-ARBA"/>
</dbReference>
<dbReference type="FunFam" id="2.70.210.12:FF:000001">
    <property type="entry name" value="GTPase Obg"/>
    <property type="match status" value="1"/>
</dbReference>
<proteinExistence type="inferred from homology"/>
<dbReference type="NCBIfam" id="NF008954">
    <property type="entry name" value="PRK12296.1"/>
    <property type="match status" value="1"/>
</dbReference>
<comment type="subunit">
    <text evidence="8">Monomer.</text>
</comment>
<evidence type="ECO:0000256" key="2">
    <source>
        <dbReference type="ARBA" id="ARBA00022490"/>
    </source>
</evidence>
<comment type="cofactor">
    <cofactor evidence="8">
        <name>Mg(2+)</name>
        <dbReference type="ChEBI" id="CHEBI:18420"/>
    </cofactor>
</comment>
<dbReference type="PROSITE" id="PS51883">
    <property type="entry name" value="OBG"/>
    <property type="match status" value="1"/>
</dbReference>
<keyword evidence="2 8" id="KW-0963">Cytoplasm</keyword>
<comment type="similarity">
    <text evidence="1 8">Belongs to the TRAFAC class OBG-HflX-like GTPase superfamily. OBG GTPase family.</text>
</comment>
<feature type="binding site" evidence="8">
    <location>
        <begin position="214"/>
        <end position="217"/>
    </location>
    <ligand>
        <name>GTP</name>
        <dbReference type="ChEBI" id="CHEBI:37565"/>
    </ligand>
</feature>
<evidence type="ECO:0000256" key="3">
    <source>
        <dbReference type="ARBA" id="ARBA00022723"/>
    </source>
</evidence>
<evidence type="ECO:0000256" key="5">
    <source>
        <dbReference type="ARBA" id="ARBA00022801"/>
    </source>
</evidence>
<organism evidence="12">
    <name type="scientific">Thermosulfurimonas dismutans</name>
    <dbReference type="NCBI Taxonomy" id="999894"/>
    <lineage>
        <taxon>Bacteria</taxon>
        <taxon>Pseudomonadati</taxon>
        <taxon>Thermodesulfobacteriota</taxon>
        <taxon>Thermodesulfobacteria</taxon>
        <taxon>Thermodesulfobacteriales</taxon>
        <taxon>Thermodesulfobacteriaceae</taxon>
        <taxon>Thermosulfurimonas</taxon>
    </lineage>
</organism>
<dbReference type="AlphaFoldDB" id="A0A7C3CGT4"/>
<dbReference type="InterPro" id="IPR027417">
    <property type="entry name" value="P-loop_NTPase"/>
</dbReference>
<feature type="domain" description="OBG-type G" evidence="10">
    <location>
        <begin position="161"/>
        <end position="329"/>
    </location>
</feature>
<dbReference type="Gene3D" id="3.40.50.300">
    <property type="entry name" value="P-loop containing nucleotide triphosphate hydrolases"/>
    <property type="match status" value="1"/>
</dbReference>
<feature type="binding site" evidence="8">
    <location>
        <begin position="310"/>
        <end position="312"/>
    </location>
    <ligand>
        <name>GTP</name>
        <dbReference type="ChEBI" id="CHEBI:37565"/>
    </ligand>
</feature>
<dbReference type="NCBIfam" id="NF008956">
    <property type="entry name" value="PRK12299.1"/>
    <property type="match status" value="1"/>
</dbReference>
<feature type="binding site" evidence="8">
    <location>
        <position position="194"/>
    </location>
    <ligand>
        <name>Mg(2+)</name>
        <dbReference type="ChEBI" id="CHEBI:18420"/>
    </ligand>
</feature>
<dbReference type="PANTHER" id="PTHR11702">
    <property type="entry name" value="DEVELOPMENTALLY REGULATED GTP-BINDING PROTEIN-RELATED"/>
    <property type="match status" value="1"/>
</dbReference>
<dbReference type="GO" id="GO:0005737">
    <property type="term" value="C:cytoplasm"/>
    <property type="evidence" value="ECO:0007669"/>
    <property type="project" value="UniProtKB-SubCell"/>
</dbReference>
<dbReference type="GO" id="GO:0005525">
    <property type="term" value="F:GTP binding"/>
    <property type="evidence" value="ECO:0007669"/>
    <property type="project" value="UniProtKB-UniRule"/>
</dbReference>
<comment type="function">
    <text evidence="8">An essential GTPase which binds GTP, GDP and possibly (p)ppGpp with moderate affinity, with high nucleotide exchange rates and a fairly low GTP hydrolysis rate. Plays a role in control of the cell cycle, stress response, ribosome biogenesis and in those bacteria that undergo differentiation, in morphogenesis control.</text>
</comment>
<feature type="binding site" evidence="8">
    <location>
        <begin position="167"/>
        <end position="174"/>
    </location>
    <ligand>
        <name>GTP</name>
        <dbReference type="ChEBI" id="CHEBI:37565"/>
    </ligand>
</feature>
<dbReference type="InterPro" id="IPR006169">
    <property type="entry name" value="GTP1_OBG_dom"/>
</dbReference>
<dbReference type="PRINTS" id="PR00326">
    <property type="entry name" value="GTP1OBG"/>
</dbReference>
<keyword evidence="7 8" id="KW-0342">GTP-binding</keyword>
<dbReference type="CDD" id="cd01898">
    <property type="entry name" value="Obg"/>
    <property type="match status" value="1"/>
</dbReference>
<feature type="region of interest" description="Disordered" evidence="9">
    <location>
        <begin position="126"/>
        <end position="145"/>
    </location>
</feature>
<dbReference type="GO" id="GO:0000287">
    <property type="term" value="F:magnesium ion binding"/>
    <property type="evidence" value="ECO:0007669"/>
    <property type="project" value="InterPro"/>
</dbReference>
<dbReference type="HAMAP" id="MF_01454">
    <property type="entry name" value="GTPase_Obg"/>
    <property type="match status" value="1"/>
</dbReference>
<dbReference type="NCBIfam" id="TIGR02729">
    <property type="entry name" value="Obg_CgtA"/>
    <property type="match status" value="1"/>
</dbReference>
<dbReference type="PROSITE" id="PS51710">
    <property type="entry name" value="G_OBG"/>
    <property type="match status" value="1"/>
</dbReference>
<feature type="binding site" evidence="8">
    <location>
        <position position="174"/>
    </location>
    <ligand>
        <name>Mg(2+)</name>
        <dbReference type="ChEBI" id="CHEBI:18420"/>
    </ligand>
</feature>
<dbReference type="NCBIfam" id="NF008955">
    <property type="entry name" value="PRK12297.1"/>
    <property type="match status" value="1"/>
</dbReference>
<evidence type="ECO:0000256" key="7">
    <source>
        <dbReference type="ARBA" id="ARBA00023134"/>
    </source>
</evidence>
<name>A0A7C3CGT4_9BACT</name>
<keyword evidence="6 8" id="KW-0460">Magnesium</keyword>
<comment type="subcellular location">
    <subcellularLocation>
        <location evidence="8">Cytoplasm</location>
    </subcellularLocation>
</comment>
<dbReference type="PROSITE" id="PS00905">
    <property type="entry name" value="GTP1_OBG"/>
    <property type="match status" value="1"/>
</dbReference>
<keyword evidence="4 8" id="KW-0547">Nucleotide-binding</keyword>
<dbReference type="EC" id="3.6.5.-" evidence="8"/>
<feature type="binding site" evidence="8">
    <location>
        <begin position="281"/>
        <end position="284"/>
    </location>
    <ligand>
        <name>GTP</name>
        <dbReference type="ChEBI" id="CHEBI:37565"/>
    </ligand>
</feature>
<protein>
    <recommendedName>
        <fullName evidence="8">GTPase Obg</fullName>
        <ecNumber evidence="8">3.6.5.-</ecNumber>
    </recommendedName>
    <alternativeName>
        <fullName evidence="8">GTP-binding protein Obg</fullName>
    </alternativeName>
</protein>
<dbReference type="Gene3D" id="2.70.210.12">
    <property type="entry name" value="GTP1/OBG domain"/>
    <property type="match status" value="1"/>
</dbReference>
<evidence type="ECO:0000259" key="11">
    <source>
        <dbReference type="PROSITE" id="PS51883"/>
    </source>
</evidence>
<accession>A0A7C3CGT4</accession>
<evidence type="ECO:0000259" key="10">
    <source>
        <dbReference type="PROSITE" id="PS51710"/>
    </source>
</evidence>
<dbReference type="PANTHER" id="PTHR11702:SF31">
    <property type="entry name" value="MITOCHONDRIAL RIBOSOME-ASSOCIATED GTPASE 2"/>
    <property type="match status" value="1"/>
</dbReference>
<sequence>MARFVDQVKIHVKAGDGGHGCVSFRREKYVPRGGPDGGDGGRGGDVILVADPQLHTLYDFYHRVHFRAENGRPGMGKKMTGRDGEDLILRVPVGTVVRDAETGEVLGDLVRPGQRLIVARGGKGGRGNARFATPTNQAPRYAEPGRPGEERWLILELKLIADVGLVGLPNAGKSTLLSRISAARPKIADYPFTTLQPNLGVVALSDERTFVVADLPGLIEGAHKGVGLGLDFLRHVERTRVLLHVIDASSEDPLRDFEIIEKEMAHYQPELLKKPRAVALNKIDLIPDRGVLRPVKETLERKGHPVYLISAATGEGLRDLLEGLWRLLLRGHEALNHGS</sequence>
<evidence type="ECO:0000256" key="8">
    <source>
        <dbReference type="HAMAP-Rule" id="MF_01454"/>
    </source>
</evidence>
<dbReference type="EMBL" id="DRMH01000113">
    <property type="protein sequence ID" value="HFC98447.1"/>
    <property type="molecule type" value="Genomic_DNA"/>
</dbReference>
<evidence type="ECO:0000256" key="6">
    <source>
        <dbReference type="ARBA" id="ARBA00022842"/>
    </source>
</evidence>
<evidence type="ECO:0000256" key="1">
    <source>
        <dbReference type="ARBA" id="ARBA00007699"/>
    </source>
</evidence>
<reference evidence="12" key="1">
    <citation type="journal article" date="2020" name="mSystems">
        <title>Genome- and Community-Level Interaction Insights into Carbon Utilization and Element Cycling Functions of Hydrothermarchaeota in Hydrothermal Sediment.</title>
        <authorList>
            <person name="Zhou Z."/>
            <person name="Liu Y."/>
            <person name="Xu W."/>
            <person name="Pan J."/>
            <person name="Luo Z.H."/>
            <person name="Li M."/>
        </authorList>
    </citation>
    <scope>NUCLEOTIDE SEQUENCE [LARGE SCALE GENOMIC DNA]</scope>
    <source>
        <strain evidence="12">HyVt-483</strain>
    </source>
</reference>
<dbReference type="SUPFAM" id="SSF52540">
    <property type="entry name" value="P-loop containing nucleoside triphosphate hydrolases"/>
    <property type="match status" value="1"/>
</dbReference>
<dbReference type="InterPro" id="IPR014100">
    <property type="entry name" value="GTP-bd_Obg/CgtA"/>
</dbReference>
<dbReference type="InterPro" id="IPR006074">
    <property type="entry name" value="GTP1-OBG_CS"/>
</dbReference>